<evidence type="ECO:0000313" key="2">
    <source>
        <dbReference type="EMBL" id="GFN75164.1"/>
    </source>
</evidence>
<reference evidence="2 3" key="1">
    <citation type="journal article" date="2021" name="Elife">
        <title>Chloroplast acquisition without the gene transfer in kleptoplastic sea slugs, Plakobranchus ocellatus.</title>
        <authorList>
            <person name="Maeda T."/>
            <person name="Takahashi S."/>
            <person name="Yoshida T."/>
            <person name="Shimamura S."/>
            <person name="Takaki Y."/>
            <person name="Nagai Y."/>
            <person name="Toyoda A."/>
            <person name="Suzuki Y."/>
            <person name="Arimoto A."/>
            <person name="Ishii H."/>
            <person name="Satoh N."/>
            <person name="Nishiyama T."/>
            <person name="Hasebe M."/>
            <person name="Maruyama T."/>
            <person name="Minagawa J."/>
            <person name="Obokata J."/>
            <person name="Shigenobu S."/>
        </authorList>
    </citation>
    <scope>NUCLEOTIDE SEQUENCE [LARGE SCALE GENOMIC DNA]</scope>
</reference>
<feature type="region of interest" description="Disordered" evidence="1">
    <location>
        <begin position="128"/>
        <end position="152"/>
    </location>
</feature>
<name>A0AAV3XX05_9GAST</name>
<dbReference type="Proteomes" id="UP000735302">
    <property type="component" value="Unassembled WGS sequence"/>
</dbReference>
<proteinExistence type="predicted"/>
<sequence length="152" mass="17074">MVNLYFDSIRDFLPSPVPPSLPHKHHAKKHTLAHAQSLQFTHNYSSQRHSLNSHTHKRIFLVSGHLHGPPQEKHDQRAELRIIYMMMYTIYPHIMLSLLRGHTLLEAAQQQSCLGGSEEQSLDAQVMSGTISGNTPKGMPGNMPGNLPKNTP</sequence>
<gene>
    <name evidence="2" type="ORF">PoB_000167000</name>
</gene>
<evidence type="ECO:0000313" key="3">
    <source>
        <dbReference type="Proteomes" id="UP000735302"/>
    </source>
</evidence>
<evidence type="ECO:0000256" key="1">
    <source>
        <dbReference type="SAM" id="MobiDB-lite"/>
    </source>
</evidence>
<protein>
    <submittedName>
        <fullName evidence="2">Uncharacterized protein</fullName>
    </submittedName>
</protein>
<dbReference type="EMBL" id="BLXT01000255">
    <property type="protein sequence ID" value="GFN75164.1"/>
    <property type="molecule type" value="Genomic_DNA"/>
</dbReference>
<comment type="caution">
    <text evidence="2">The sequence shown here is derived from an EMBL/GenBank/DDBJ whole genome shotgun (WGS) entry which is preliminary data.</text>
</comment>
<organism evidence="2 3">
    <name type="scientific">Plakobranchus ocellatus</name>
    <dbReference type="NCBI Taxonomy" id="259542"/>
    <lineage>
        <taxon>Eukaryota</taxon>
        <taxon>Metazoa</taxon>
        <taxon>Spiralia</taxon>
        <taxon>Lophotrochozoa</taxon>
        <taxon>Mollusca</taxon>
        <taxon>Gastropoda</taxon>
        <taxon>Heterobranchia</taxon>
        <taxon>Euthyneura</taxon>
        <taxon>Panpulmonata</taxon>
        <taxon>Sacoglossa</taxon>
        <taxon>Placobranchoidea</taxon>
        <taxon>Plakobranchidae</taxon>
        <taxon>Plakobranchus</taxon>
    </lineage>
</organism>
<keyword evidence="3" id="KW-1185">Reference proteome</keyword>
<accession>A0AAV3XX05</accession>
<dbReference type="AlphaFoldDB" id="A0AAV3XX05"/>